<dbReference type="Proteomes" id="UP000519023">
    <property type="component" value="Unassembled WGS sequence"/>
</dbReference>
<dbReference type="PANTHER" id="PTHR42770:SF7">
    <property type="entry name" value="MEMBRANE PROTEIN"/>
    <property type="match status" value="1"/>
</dbReference>
<keyword evidence="5 6" id="KW-0472">Membrane</keyword>
<feature type="transmembrane region" description="Helical" evidence="6">
    <location>
        <begin position="211"/>
        <end position="235"/>
    </location>
</feature>
<dbReference type="RefSeq" id="WP_169574004.1">
    <property type="nucleotide sequence ID" value="NZ_JABBFV010000011.1"/>
</dbReference>
<evidence type="ECO:0000256" key="1">
    <source>
        <dbReference type="ARBA" id="ARBA00004651"/>
    </source>
</evidence>
<dbReference type="Pfam" id="PF13520">
    <property type="entry name" value="AA_permease_2"/>
    <property type="match status" value="1"/>
</dbReference>
<reference evidence="7 8" key="1">
    <citation type="submission" date="2020-04" db="EMBL/GenBank/DDBJ databases">
        <title>Sphingobium sp. AR-3-1 isolated from Arctic soil.</title>
        <authorList>
            <person name="Dahal R.H."/>
            <person name="Chaudhary D.K."/>
        </authorList>
    </citation>
    <scope>NUCLEOTIDE SEQUENCE [LARGE SCALE GENOMIC DNA]</scope>
    <source>
        <strain evidence="7 8">AR-3-1</strain>
    </source>
</reference>
<comment type="subcellular location">
    <subcellularLocation>
        <location evidence="1">Cell membrane</location>
        <topology evidence="1">Multi-pass membrane protein</topology>
    </subcellularLocation>
</comment>
<dbReference type="InterPro" id="IPR050367">
    <property type="entry name" value="APC_superfamily"/>
</dbReference>
<dbReference type="AlphaFoldDB" id="A0A7X9WX23"/>
<feature type="transmembrane region" description="Helical" evidence="6">
    <location>
        <begin position="51"/>
        <end position="71"/>
    </location>
</feature>
<feature type="transmembrane region" description="Helical" evidence="6">
    <location>
        <begin position="263"/>
        <end position="280"/>
    </location>
</feature>
<keyword evidence="2" id="KW-1003">Cell membrane</keyword>
<feature type="transmembrane region" description="Helical" evidence="6">
    <location>
        <begin position="12"/>
        <end position="31"/>
    </location>
</feature>
<sequence length="377" mass="39628">MAYATQRAYGAPWLSYLVGLTVLSSGLASIATQAKVVAENLNTLVGFDFGFTVLSSPTEIVLIGVVFLLLLDGIVFRGITTSVWVNTAFTVVSALGLLLVIAVGARFWGQADLFEVPKIPGNAHGDLTLGLLLQGSILTFFSFLGFEDMLNVAEEVERPERNMPIGIIGAMLTASVIYMAVAITAVSVVPWAELASAPGPLKLVVERAAPWFPAVGFTVITIAAVSNTALVNYVMGSRLLYGMAQQGLIPAVLGTVHITRRTPHIAIGALLVVVVAMQFVGDIAQLASATVLLLLVVFALVNAALIVLKLREGDIPGCFNAPIVVPVLGVLICLAMIAARIVQADWYGPALTLALLVAIMVLYFVTAKAKTPSAATT</sequence>
<dbReference type="GO" id="GO:0005886">
    <property type="term" value="C:plasma membrane"/>
    <property type="evidence" value="ECO:0007669"/>
    <property type="project" value="UniProtKB-SubCell"/>
</dbReference>
<keyword evidence="4 6" id="KW-1133">Transmembrane helix</keyword>
<dbReference type="Gene3D" id="1.20.1740.10">
    <property type="entry name" value="Amino acid/polyamine transporter I"/>
    <property type="match status" value="1"/>
</dbReference>
<keyword evidence="3 6" id="KW-0812">Transmembrane</keyword>
<dbReference type="EMBL" id="JABBFV010000011">
    <property type="protein sequence ID" value="NML11472.1"/>
    <property type="molecule type" value="Genomic_DNA"/>
</dbReference>
<proteinExistence type="predicted"/>
<evidence type="ECO:0000256" key="6">
    <source>
        <dbReference type="SAM" id="Phobius"/>
    </source>
</evidence>
<accession>A0A7X9WX23</accession>
<dbReference type="PANTHER" id="PTHR42770">
    <property type="entry name" value="AMINO ACID TRANSPORTER-RELATED"/>
    <property type="match status" value="1"/>
</dbReference>
<evidence type="ECO:0000256" key="2">
    <source>
        <dbReference type="ARBA" id="ARBA00022475"/>
    </source>
</evidence>
<evidence type="ECO:0000256" key="4">
    <source>
        <dbReference type="ARBA" id="ARBA00022989"/>
    </source>
</evidence>
<gene>
    <name evidence="7" type="ORF">HHL08_15170</name>
</gene>
<feature type="transmembrane region" description="Helical" evidence="6">
    <location>
        <begin position="83"/>
        <end position="107"/>
    </location>
</feature>
<name>A0A7X9WX23_9SPHN</name>
<keyword evidence="8" id="KW-1185">Reference proteome</keyword>
<dbReference type="GO" id="GO:0022857">
    <property type="term" value="F:transmembrane transporter activity"/>
    <property type="evidence" value="ECO:0007669"/>
    <property type="project" value="InterPro"/>
</dbReference>
<dbReference type="PIRSF" id="PIRSF006060">
    <property type="entry name" value="AA_transporter"/>
    <property type="match status" value="1"/>
</dbReference>
<feature type="transmembrane region" description="Helical" evidence="6">
    <location>
        <begin position="346"/>
        <end position="365"/>
    </location>
</feature>
<organism evidence="7 8">
    <name type="scientific">Sphingobium psychrophilum</name>
    <dbReference type="NCBI Taxonomy" id="2728834"/>
    <lineage>
        <taxon>Bacteria</taxon>
        <taxon>Pseudomonadati</taxon>
        <taxon>Pseudomonadota</taxon>
        <taxon>Alphaproteobacteria</taxon>
        <taxon>Sphingomonadales</taxon>
        <taxon>Sphingomonadaceae</taxon>
        <taxon>Sphingobium</taxon>
    </lineage>
</organism>
<evidence type="ECO:0000256" key="3">
    <source>
        <dbReference type="ARBA" id="ARBA00022692"/>
    </source>
</evidence>
<feature type="transmembrane region" description="Helical" evidence="6">
    <location>
        <begin position="286"/>
        <end position="307"/>
    </location>
</feature>
<feature type="transmembrane region" description="Helical" evidence="6">
    <location>
        <begin position="319"/>
        <end position="340"/>
    </location>
</feature>
<evidence type="ECO:0000313" key="7">
    <source>
        <dbReference type="EMBL" id="NML11472.1"/>
    </source>
</evidence>
<protein>
    <submittedName>
        <fullName evidence="7">Amino acid permease</fullName>
    </submittedName>
</protein>
<feature type="transmembrane region" description="Helical" evidence="6">
    <location>
        <begin position="167"/>
        <end position="191"/>
    </location>
</feature>
<dbReference type="InterPro" id="IPR002293">
    <property type="entry name" value="AA/rel_permease1"/>
</dbReference>
<evidence type="ECO:0000313" key="8">
    <source>
        <dbReference type="Proteomes" id="UP000519023"/>
    </source>
</evidence>
<feature type="transmembrane region" description="Helical" evidence="6">
    <location>
        <begin position="127"/>
        <end position="146"/>
    </location>
</feature>
<evidence type="ECO:0000256" key="5">
    <source>
        <dbReference type="ARBA" id="ARBA00023136"/>
    </source>
</evidence>
<comment type="caution">
    <text evidence="7">The sequence shown here is derived from an EMBL/GenBank/DDBJ whole genome shotgun (WGS) entry which is preliminary data.</text>
</comment>